<feature type="domain" description="Reductase C-terminal" evidence="6">
    <location>
        <begin position="315"/>
        <end position="398"/>
    </location>
</feature>
<dbReference type="Pfam" id="PF07992">
    <property type="entry name" value="Pyr_redox_2"/>
    <property type="match status" value="1"/>
</dbReference>
<dbReference type="EMBL" id="BLAF01000055">
    <property type="protein sequence ID" value="GES24699.1"/>
    <property type="molecule type" value="Genomic_DNA"/>
</dbReference>
<keyword evidence="2" id="KW-0285">Flavoprotein</keyword>
<evidence type="ECO:0000256" key="3">
    <source>
        <dbReference type="ARBA" id="ARBA00022827"/>
    </source>
</evidence>
<dbReference type="PANTHER" id="PTHR43557:SF2">
    <property type="entry name" value="RIESKE DOMAIN-CONTAINING PROTEIN-RELATED"/>
    <property type="match status" value="1"/>
</dbReference>
<evidence type="ECO:0000313" key="7">
    <source>
        <dbReference type="EMBL" id="GES24699.1"/>
    </source>
</evidence>
<comment type="cofactor">
    <cofactor evidence="1">
        <name>FAD</name>
        <dbReference type="ChEBI" id="CHEBI:57692"/>
    </cofactor>
</comment>
<keyword evidence="8" id="KW-1185">Reference proteome</keyword>
<evidence type="ECO:0000256" key="4">
    <source>
        <dbReference type="ARBA" id="ARBA00023002"/>
    </source>
</evidence>
<dbReference type="InterPro" id="IPR036188">
    <property type="entry name" value="FAD/NAD-bd_sf"/>
</dbReference>
<keyword evidence="4" id="KW-0560">Oxidoreductase</keyword>
<comment type="caution">
    <text evidence="7">The sequence shown here is derived from an EMBL/GenBank/DDBJ whole genome shotgun (WGS) entry which is preliminary data.</text>
</comment>
<dbReference type="GO" id="GO:0016651">
    <property type="term" value="F:oxidoreductase activity, acting on NAD(P)H"/>
    <property type="evidence" value="ECO:0007669"/>
    <property type="project" value="TreeGrafter"/>
</dbReference>
<evidence type="ECO:0000256" key="1">
    <source>
        <dbReference type="ARBA" id="ARBA00001974"/>
    </source>
</evidence>
<accession>A0A5M3XXB1</accession>
<dbReference type="Pfam" id="PF14759">
    <property type="entry name" value="Reductase_C"/>
    <property type="match status" value="1"/>
</dbReference>
<dbReference type="RefSeq" id="WP_155349519.1">
    <property type="nucleotide sequence ID" value="NZ_BAAAHM010000045.1"/>
</dbReference>
<organism evidence="7 8">
    <name type="scientific">Acrocarpospora pleiomorpha</name>
    <dbReference type="NCBI Taxonomy" id="90975"/>
    <lineage>
        <taxon>Bacteria</taxon>
        <taxon>Bacillati</taxon>
        <taxon>Actinomycetota</taxon>
        <taxon>Actinomycetes</taxon>
        <taxon>Streptosporangiales</taxon>
        <taxon>Streptosporangiaceae</taxon>
        <taxon>Acrocarpospora</taxon>
    </lineage>
</organism>
<sequence>MPGIVVVGAGHAGVAAAAALRREGYDAAITLLGDEPDAPYQRPPLSKAFLLGTADEDALALRSPGFYADNAITVRSGHRVTAIDPQRRTVVLDGGEQVPYTDLVLATGAAARSLQIPGADLAGVVSLRSLSDARALRSVIGSATAVVVIGGGFVGLEVAAALAGRSVQVTVLDVAARLLGRAVTVPVSDHVASVHRDRGVRVVLGTGVATILGRDGRTTGVVDTAGRRHEADLVLVGVGATPRTGLAEATGLAVADGVVVDGSLRTSDRHIYAVGDCACAGGVRLESVQNATDQGTHVARVLTGRRPGDYADLPWFWSDQQGLRLQMAGLVRRDDELQVVGDPGSGRFSVLAFHAGRLAAVESVNRPADHMAARRILSTGVVVTRAAAQLPGFALRDVAKPSVAAAVG</sequence>
<dbReference type="SUPFAM" id="SSF51905">
    <property type="entry name" value="FAD/NAD(P)-binding domain"/>
    <property type="match status" value="2"/>
</dbReference>
<name>A0A5M3XXB1_9ACTN</name>
<dbReference type="PRINTS" id="PR00411">
    <property type="entry name" value="PNDRDTASEI"/>
</dbReference>
<keyword evidence="3" id="KW-0274">FAD</keyword>
<protein>
    <submittedName>
        <fullName evidence="7">Pyridine nucleotide-disulfide oxidoreductase</fullName>
    </submittedName>
</protein>
<gene>
    <name evidence="7" type="primary">hcaD_1</name>
    <name evidence="7" type="ORF">Aple_075980</name>
</gene>
<dbReference type="OrthoDB" id="1145at2"/>
<dbReference type="PANTHER" id="PTHR43557">
    <property type="entry name" value="APOPTOSIS-INDUCING FACTOR 1"/>
    <property type="match status" value="1"/>
</dbReference>
<dbReference type="Gene3D" id="3.30.390.30">
    <property type="match status" value="1"/>
</dbReference>
<dbReference type="GO" id="GO:0005737">
    <property type="term" value="C:cytoplasm"/>
    <property type="evidence" value="ECO:0007669"/>
    <property type="project" value="TreeGrafter"/>
</dbReference>
<feature type="domain" description="FAD/NAD(P)-binding" evidence="5">
    <location>
        <begin position="4"/>
        <end position="295"/>
    </location>
</feature>
<dbReference type="InterPro" id="IPR028202">
    <property type="entry name" value="Reductase_C"/>
</dbReference>
<dbReference type="InterPro" id="IPR050446">
    <property type="entry name" value="FAD-oxidoreductase/Apoptosis"/>
</dbReference>
<dbReference type="AlphaFoldDB" id="A0A5M3XXB1"/>
<evidence type="ECO:0000313" key="8">
    <source>
        <dbReference type="Proteomes" id="UP000377595"/>
    </source>
</evidence>
<proteinExistence type="predicted"/>
<dbReference type="PRINTS" id="PR00368">
    <property type="entry name" value="FADPNR"/>
</dbReference>
<dbReference type="InterPro" id="IPR016156">
    <property type="entry name" value="FAD/NAD-linked_Rdtase_dimer_sf"/>
</dbReference>
<evidence type="ECO:0000256" key="2">
    <source>
        <dbReference type="ARBA" id="ARBA00022630"/>
    </source>
</evidence>
<evidence type="ECO:0000259" key="6">
    <source>
        <dbReference type="Pfam" id="PF14759"/>
    </source>
</evidence>
<reference evidence="7 8" key="1">
    <citation type="submission" date="2019-10" db="EMBL/GenBank/DDBJ databases">
        <title>Whole genome shotgun sequence of Acrocarpospora pleiomorpha NBRC 16267.</title>
        <authorList>
            <person name="Ichikawa N."/>
            <person name="Kimura A."/>
            <person name="Kitahashi Y."/>
            <person name="Komaki H."/>
            <person name="Oguchi A."/>
        </authorList>
    </citation>
    <scope>NUCLEOTIDE SEQUENCE [LARGE SCALE GENOMIC DNA]</scope>
    <source>
        <strain evidence="7 8">NBRC 16267</strain>
    </source>
</reference>
<evidence type="ECO:0000259" key="5">
    <source>
        <dbReference type="Pfam" id="PF07992"/>
    </source>
</evidence>
<dbReference type="Gene3D" id="3.50.50.60">
    <property type="entry name" value="FAD/NAD(P)-binding domain"/>
    <property type="match status" value="2"/>
</dbReference>
<dbReference type="SUPFAM" id="SSF55424">
    <property type="entry name" value="FAD/NAD-linked reductases, dimerisation (C-terminal) domain"/>
    <property type="match status" value="1"/>
</dbReference>
<dbReference type="InterPro" id="IPR023753">
    <property type="entry name" value="FAD/NAD-binding_dom"/>
</dbReference>
<dbReference type="Proteomes" id="UP000377595">
    <property type="component" value="Unassembled WGS sequence"/>
</dbReference>